<dbReference type="EMBL" id="JANPWB010000014">
    <property type="protein sequence ID" value="KAJ1099357.1"/>
    <property type="molecule type" value="Genomic_DNA"/>
</dbReference>
<keyword evidence="3" id="KW-1185">Reference proteome</keyword>
<protein>
    <submittedName>
        <fullName evidence="2">Uncharacterized protein</fullName>
    </submittedName>
</protein>
<accession>A0AAV7M753</accession>
<proteinExistence type="predicted"/>
<gene>
    <name evidence="2" type="ORF">NDU88_004459</name>
</gene>
<feature type="region of interest" description="Disordered" evidence="1">
    <location>
        <begin position="1"/>
        <end position="20"/>
    </location>
</feature>
<sequence length="98" mass="10957">MRKDTSRGQGTPRRTYLEEEQSGCLRYHSEICGSRTSGSMPRLLMGRESRADRQPASLRSTPLRPGQRGALPRGEVHSHRAELPLQGRECSRSPIDAV</sequence>
<comment type="caution">
    <text evidence="2">The sequence shown here is derived from an EMBL/GenBank/DDBJ whole genome shotgun (WGS) entry which is preliminary data.</text>
</comment>
<feature type="region of interest" description="Disordered" evidence="1">
    <location>
        <begin position="31"/>
        <end position="98"/>
    </location>
</feature>
<organism evidence="2 3">
    <name type="scientific">Pleurodeles waltl</name>
    <name type="common">Iberian ribbed newt</name>
    <dbReference type="NCBI Taxonomy" id="8319"/>
    <lineage>
        <taxon>Eukaryota</taxon>
        <taxon>Metazoa</taxon>
        <taxon>Chordata</taxon>
        <taxon>Craniata</taxon>
        <taxon>Vertebrata</taxon>
        <taxon>Euteleostomi</taxon>
        <taxon>Amphibia</taxon>
        <taxon>Batrachia</taxon>
        <taxon>Caudata</taxon>
        <taxon>Salamandroidea</taxon>
        <taxon>Salamandridae</taxon>
        <taxon>Pleurodelinae</taxon>
        <taxon>Pleurodeles</taxon>
    </lineage>
</organism>
<name>A0AAV7M753_PLEWA</name>
<evidence type="ECO:0000313" key="3">
    <source>
        <dbReference type="Proteomes" id="UP001066276"/>
    </source>
</evidence>
<dbReference type="AlphaFoldDB" id="A0AAV7M753"/>
<reference evidence="2" key="1">
    <citation type="journal article" date="2022" name="bioRxiv">
        <title>Sequencing and chromosome-scale assembly of the giantPleurodeles waltlgenome.</title>
        <authorList>
            <person name="Brown T."/>
            <person name="Elewa A."/>
            <person name="Iarovenko S."/>
            <person name="Subramanian E."/>
            <person name="Araus A.J."/>
            <person name="Petzold A."/>
            <person name="Susuki M."/>
            <person name="Suzuki K.-i.T."/>
            <person name="Hayashi T."/>
            <person name="Toyoda A."/>
            <person name="Oliveira C."/>
            <person name="Osipova E."/>
            <person name="Leigh N.D."/>
            <person name="Simon A."/>
            <person name="Yun M.H."/>
        </authorList>
    </citation>
    <scope>NUCLEOTIDE SEQUENCE</scope>
    <source>
        <strain evidence="2">20211129_DDA</strain>
        <tissue evidence="2">Liver</tissue>
    </source>
</reference>
<evidence type="ECO:0000256" key="1">
    <source>
        <dbReference type="SAM" id="MobiDB-lite"/>
    </source>
</evidence>
<evidence type="ECO:0000313" key="2">
    <source>
        <dbReference type="EMBL" id="KAJ1099357.1"/>
    </source>
</evidence>
<dbReference type="Proteomes" id="UP001066276">
    <property type="component" value="Chromosome 10"/>
</dbReference>